<evidence type="ECO:0000313" key="1">
    <source>
        <dbReference type="EMBL" id="KAL1252172.1"/>
    </source>
</evidence>
<organism evidence="1 2">
    <name type="scientific">Cirrhinus molitorella</name>
    <name type="common">mud carp</name>
    <dbReference type="NCBI Taxonomy" id="172907"/>
    <lineage>
        <taxon>Eukaryota</taxon>
        <taxon>Metazoa</taxon>
        <taxon>Chordata</taxon>
        <taxon>Craniata</taxon>
        <taxon>Vertebrata</taxon>
        <taxon>Euteleostomi</taxon>
        <taxon>Actinopterygii</taxon>
        <taxon>Neopterygii</taxon>
        <taxon>Teleostei</taxon>
        <taxon>Ostariophysi</taxon>
        <taxon>Cypriniformes</taxon>
        <taxon>Cyprinidae</taxon>
        <taxon>Labeoninae</taxon>
        <taxon>Labeonini</taxon>
        <taxon>Cirrhinus</taxon>
    </lineage>
</organism>
<evidence type="ECO:0000313" key="2">
    <source>
        <dbReference type="Proteomes" id="UP001558613"/>
    </source>
</evidence>
<name>A0ABR3LGY9_9TELE</name>
<dbReference type="PANTHER" id="PTHR46601">
    <property type="entry name" value="ULP_PROTEASE DOMAIN-CONTAINING PROTEIN"/>
    <property type="match status" value="1"/>
</dbReference>
<keyword evidence="2" id="KW-1185">Reference proteome</keyword>
<accession>A0ABR3LGY9</accession>
<protein>
    <submittedName>
        <fullName evidence="1">Uncharacterized protein</fullName>
    </submittedName>
</protein>
<dbReference type="EMBL" id="JAYMGO010000022">
    <property type="protein sequence ID" value="KAL1252172.1"/>
    <property type="molecule type" value="Genomic_DNA"/>
</dbReference>
<dbReference type="Proteomes" id="UP001558613">
    <property type="component" value="Unassembled WGS sequence"/>
</dbReference>
<sequence>MQKRFLNDTIKNLHRKFLLENPSSQLSYPLFCCMRPFWVVHPSISDRETCLCKVHENLSFLVQKLRTLQLVGTADLEVLANSICCDPASKECMYGECVQCRSNVYQLNSEYDAEDPVKFVQWTTELGERRKKNKESEKESQPVRMTVKKEIECSLGDMIDMFQNQLRVFTRHQFNIKTQYIHYRELKKSMKSDECLIHIDFSENYACKLSAEIQAAHFASSQQQATLHTGILHVGGVDKHMCFTTISASKEKSPPAIWTHLSPVLDYVKTHHPSVSLVNFFSDGPCTQYRQKGNFYMFSTELFKKGFKKGTWSFFEASHGKGAPDGVGGVLKRTADRLVGEGKDIQNAKQLYDCLLNAQTSIQLFYIDEEAVGKAVQKMPKQLPVVPSTMSLHQMITLKPGKIIYRDVSCLCSTKQILECTCHNTQRF</sequence>
<proteinExistence type="predicted"/>
<gene>
    <name evidence="1" type="ORF">QQF64_019968</name>
</gene>
<comment type="caution">
    <text evidence="1">The sequence shown here is derived from an EMBL/GenBank/DDBJ whole genome shotgun (WGS) entry which is preliminary data.</text>
</comment>
<reference evidence="1 2" key="1">
    <citation type="submission" date="2023-09" db="EMBL/GenBank/DDBJ databases">
        <authorList>
            <person name="Wang M."/>
        </authorList>
    </citation>
    <scope>NUCLEOTIDE SEQUENCE [LARGE SCALE GENOMIC DNA]</scope>
    <source>
        <strain evidence="1">GT-2023</strain>
        <tissue evidence="1">Liver</tissue>
    </source>
</reference>
<dbReference type="PANTHER" id="PTHR46601:SF1">
    <property type="entry name" value="ADF-H DOMAIN-CONTAINING PROTEIN"/>
    <property type="match status" value="1"/>
</dbReference>